<comment type="caution">
    <text evidence="1">The sequence shown here is derived from an EMBL/GenBank/DDBJ whole genome shotgun (WGS) entry which is preliminary data.</text>
</comment>
<sequence length="154" mass="17215">MSYIIGTVTCMGASKWVYFTPFDMDGQTALDRLRQAVFARDADYYRAEGVETLADLDDSGWLEEEPAHSVLDVERVVWCEPDTEDAGDVRMIEDPEVLELFGTGQPSREIIRQAVKRSGDGWFPPFGRGSGCCTVTYRSDGHPDELCFWGTTGD</sequence>
<dbReference type="AlphaFoldDB" id="A0A6G4XDQ5"/>
<protein>
    <submittedName>
        <fullName evidence="1">Uncharacterized protein</fullName>
    </submittedName>
</protein>
<gene>
    <name evidence="1" type="ORF">G6045_04015</name>
</gene>
<dbReference type="Proteomes" id="UP000481109">
    <property type="component" value="Unassembled WGS sequence"/>
</dbReference>
<evidence type="ECO:0000313" key="1">
    <source>
        <dbReference type="EMBL" id="NGO74854.1"/>
    </source>
</evidence>
<proteinExistence type="predicted"/>
<keyword evidence="2" id="KW-1185">Reference proteome</keyword>
<organism evidence="1 2">
    <name type="scientific">Streptomyces mesophilus</name>
    <dbReference type="NCBI Taxonomy" id="1775132"/>
    <lineage>
        <taxon>Bacteria</taxon>
        <taxon>Bacillati</taxon>
        <taxon>Actinomycetota</taxon>
        <taxon>Actinomycetes</taxon>
        <taxon>Kitasatosporales</taxon>
        <taxon>Streptomycetaceae</taxon>
        <taxon>Streptomyces</taxon>
    </lineage>
</organism>
<name>A0A6G4XDQ5_9ACTN</name>
<reference evidence="1 2" key="1">
    <citation type="submission" date="2020-02" db="EMBL/GenBank/DDBJ databases">
        <title>Whole-genome analyses of novel actinobacteria.</title>
        <authorList>
            <person name="Sahin N."/>
            <person name="Tokatli A."/>
        </authorList>
    </citation>
    <scope>NUCLEOTIDE SEQUENCE [LARGE SCALE GENOMIC DNA]</scope>
    <source>
        <strain evidence="1 2">YC504</strain>
    </source>
</reference>
<dbReference type="RefSeq" id="WP_165330374.1">
    <property type="nucleotide sequence ID" value="NZ_JAAKZW010000006.1"/>
</dbReference>
<evidence type="ECO:0000313" key="2">
    <source>
        <dbReference type="Proteomes" id="UP000481109"/>
    </source>
</evidence>
<dbReference type="EMBL" id="JAAKZW010000006">
    <property type="protein sequence ID" value="NGO74854.1"/>
    <property type="molecule type" value="Genomic_DNA"/>
</dbReference>
<accession>A0A6G4XDQ5</accession>